<proteinExistence type="predicted"/>
<dbReference type="InterPro" id="IPR025997">
    <property type="entry name" value="SBP_2_dom"/>
</dbReference>
<dbReference type="SUPFAM" id="SSF47413">
    <property type="entry name" value="lambda repressor-like DNA-binding domains"/>
    <property type="match status" value="1"/>
</dbReference>
<evidence type="ECO:0000313" key="6">
    <source>
        <dbReference type="Proteomes" id="UP001176806"/>
    </source>
</evidence>
<organism evidence="5 6">
    <name type="scientific">Flavivirga jejuensis</name>
    <dbReference type="NCBI Taxonomy" id="870487"/>
    <lineage>
        <taxon>Bacteria</taxon>
        <taxon>Pseudomonadati</taxon>
        <taxon>Bacteroidota</taxon>
        <taxon>Flavobacteriia</taxon>
        <taxon>Flavobacteriales</taxon>
        <taxon>Flavobacteriaceae</taxon>
        <taxon>Flavivirga</taxon>
    </lineage>
</organism>
<evidence type="ECO:0000313" key="5">
    <source>
        <dbReference type="EMBL" id="MDO5973451.1"/>
    </source>
</evidence>
<dbReference type="InterPro" id="IPR000843">
    <property type="entry name" value="HTH_LacI"/>
</dbReference>
<dbReference type="Pfam" id="PF00356">
    <property type="entry name" value="LacI"/>
    <property type="match status" value="1"/>
</dbReference>
<keyword evidence="6" id="KW-1185">Reference proteome</keyword>
<dbReference type="EMBL" id="JAUOEL010000001">
    <property type="protein sequence ID" value="MDO5973451.1"/>
    <property type="molecule type" value="Genomic_DNA"/>
</dbReference>
<dbReference type="PANTHER" id="PTHR30146:SF144">
    <property type="entry name" value="LACI-FAMILY TRANSCRIPTION REGULATOR"/>
    <property type="match status" value="1"/>
</dbReference>
<evidence type="ECO:0000256" key="2">
    <source>
        <dbReference type="ARBA" id="ARBA00023125"/>
    </source>
</evidence>
<dbReference type="PROSITE" id="PS00356">
    <property type="entry name" value="HTH_LACI_1"/>
    <property type="match status" value="1"/>
</dbReference>
<evidence type="ECO:0000256" key="3">
    <source>
        <dbReference type="ARBA" id="ARBA00023163"/>
    </source>
</evidence>
<dbReference type="Pfam" id="PF13407">
    <property type="entry name" value="Peripla_BP_4"/>
    <property type="match status" value="1"/>
</dbReference>
<keyword evidence="1" id="KW-0805">Transcription regulation</keyword>
<name>A0ABT8WKF6_9FLAO</name>
<feature type="domain" description="HTH lacI-type" evidence="4">
    <location>
        <begin position="2"/>
        <end position="56"/>
    </location>
</feature>
<dbReference type="Gene3D" id="1.10.260.40">
    <property type="entry name" value="lambda repressor-like DNA-binding domains"/>
    <property type="match status" value="1"/>
</dbReference>
<sequence>MVTIHDIAKEAGVSIGTVDRVIHNRGGVSKKTEAKIEAIIKKHDFKINVIASSLALNKKFEVATLIPEFDTKNTFWKSSMMGISKAKEDVKKFGIKVNSYTFNQFKASSYISQFKKVIASKPDAVIFTPLFGAETKLLAKELDAKNIPYIFLNVNLEGFNNISFIGQDSYMSGVLSGKLMHLSLKDDCSIAIMQTRINVDNNHAIYNRISGFNDYFIDNNISTKRTKVTIFNLDDTTELKEKFNDMLNTTPTIKGIFVPSSRVFNFANCIDDLKIKDLSLIGFDGTEQNIKYLEAGKVSFLISQKPFKQGYESIKLITDYLIEKKQPVSKIYSPIEILTKENVKFSMELK</sequence>
<dbReference type="InterPro" id="IPR028082">
    <property type="entry name" value="Peripla_BP_I"/>
</dbReference>
<gene>
    <name evidence="5" type="ORF">Q4Q40_04570</name>
</gene>
<dbReference type="InterPro" id="IPR010982">
    <property type="entry name" value="Lambda_DNA-bd_dom_sf"/>
</dbReference>
<dbReference type="SUPFAM" id="SSF53822">
    <property type="entry name" value="Periplasmic binding protein-like I"/>
    <property type="match status" value="1"/>
</dbReference>
<reference evidence="5" key="1">
    <citation type="submission" date="2023-07" db="EMBL/GenBank/DDBJ databases">
        <title>Two novel species in the genus Flavivirga.</title>
        <authorList>
            <person name="Kwon K."/>
        </authorList>
    </citation>
    <scope>NUCLEOTIDE SEQUENCE</scope>
    <source>
        <strain evidence="5">KACC 14158</strain>
    </source>
</reference>
<evidence type="ECO:0000256" key="1">
    <source>
        <dbReference type="ARBA" id="ARBA00023015"/>
    </source>
</evidence>
<comment type="caution">
    <text evidence="5">The sequence shown here is derived from an EMBL/GenBank/DDBJ whole genome shotgun (WGS) entry which is preliminary data.</text>
</comment>
<dbReference type="Proteomes" id="UP001176806">
    <property type="component" value="Unassembled WGS sequence"/>
</dbReference>
<dbReference type="PROSITE" id="PS50932">
    <property type="entry name" value="HTH_LACI_2"/>
    <property type="match status" value="1"/>
</dbReference>
<accession>A0ABT8WKF6</accession>
<dbReference type="Gene3D" id="3.40.50.2300">
    <property type="match status" value="2"/>
</dbReference>
<keyword evidence="3" id="KW-0804">Transcription</keyword>
<keyword evidence="2" id="KW-0238">DNA-binding</keyword>
<dbReference type="PANTHER" id="PTHR30146">
    <property type="entry name" value="LACI-RELATED TRANSCRIPTIONAL REPRESSOR"/>
    <property type="match status" value="1"/>
</dbReference>
<protein>
    <submittedName>
        <fullName evidence="5">Substrate-binding domain-containing protein</fullName>
    </submittedName>
</protein>
<evidence type="ECO:0000259" key="4">
    <source>
        <dbReference type="PROSITE" id="PS50932"/>
    </source>
</evidence>
<dbReference type="RefSeq" id="WP_303300537.1">
    <property type="nucleotide sequence ID" value="NZ_BAABDA010000042.1"/>
</dbReference>
<dbReference type="CDD" id="cd01392">
    <property type="entry name" value="HTH_LacI"/>
    <property type="match status" value="1"/>
</dbReference>
<dbReference type="SMART" id="SM00354">
    <property type="entry name" value="HTH_LACI"/>
    <property type="match status" value="1"/>
</dbReference>